<keyword evidence="1" id="KW-0597">Phosphoprotein</keyword>
<dbReference type="InterPro" id="IPR037522">
    <property type="entry name" value="HD_GYP_dom"/>
</dbReference>
<dbReference type="OrthoDB" id="9776250at2"/>
<evidence type="ECO:0000256" key="1">
    <source>
        <dbReference type="PROSITE-ProRule" id="PRU00169"/>
    </source>
</evidence>
<dbReference type="GO" id="GO:0016787">
    <property type="term" value="F:hydrolase activity"/>
    <property type="evidence" value="ECO:0007669"/>
    <property type="project" value="UniProtKB-KW"/>
</dbReference>
<dbReference type="SMART" id="SM00471">
    <property type="entry name" value="HDc"/>
    <property type="match status" value="1"/>
</dbReference>
<dbReference type="Pfam" id="PF13487">
    <property type="entry name" value="HD_5"/>
    <property type="match status" value="1"/>
</dbReference>
<dbReference type="SUPFAM" id="SSF52172">
    <property type="entry name" value="CheY-like"/>
    <property type="match status" value="1"/>
</dbReference>
<protein>
    <submittedName>
        <fullName evidence="4">Response regulator receiver modulated metal dependent phosphohydrolase</fullName>
    </submittedName>
</protein>
<feature type="modified residue" description="4-aspartylphosphate" evidence="1">
    <location>
        <position position="57"/>
    </location>
</feature>
<dbReference type="PANTHER" id="PTHR45228:SF9">
    <property type="entry name" value="3'3'-CGAMP-SPECIFIC PHOSPHODIESTERASE 2"/>
    <property type="match status" value="1"/>
</dbReference>
<dbReference type="GO" id="GO:0000160">
    <property type="term" value="P:phosphorelay signal transduction system"/>
    <property type="evidence" value="ECO:0007669"/>
    <property type="project" value="InterPro"/>
</dbReference>
<dbReference type="PROSITE" id="PS50110">
    <property type="entry name" value="RESPONSE_REGULATORY"/>
    <property type="match status" value="1"/>
</dbReference>
<dbReference type="Proteomes" id="UP000005695">
    <property type="component" value="Unassembled WGS sequence"/>
</dbReference>
<dbReference type="AlphaFoldDB" id="Q1JWA6"/>
<dbReference type="SMART" id="SM00448">
    <property type="entry name" value="REC"/>
    <property type="match status" value="1"/>
</dbReference>
<accession>Q1JWA6</accession>
<dbReference type="InterPro" id="IPR011006">
    <property type="entry name" value="CheY-like_superfamily"/>
</dbReference>
<dbReference type="SUPFAM" id="SSF109604">
    <property type="entry name" value="HD-domain/PDEase-like"/>
    <property type="match status" value="1"/>
</dbReference>
<dbReference type="PROSITE" id="PS51832">
    <property type="entry name" value="HD_GYP"/>
    <property type="match status" value="1"/>
</dbReference>
<organism evidence="4 5">
    <name type="scientific">Desulfuromonas acetoxidans (strain DSM 684 / 11070)</name>
    <dbReference type="NCBI Taxonomy" id="281689"/>
    <lineage>
        <taxon>Bacteria</taxon>
        <taxon>Pseudomonadati</taxon>
        <taxon>Thermodesulfobacteriota</taxon>
        <taxon>Desulfuromonadia</taxon>
        <taxon>Desulfuromonadales</taxon>
        <taxon>Desulfuromonadaceae</taxon>
        <taxon>Desulfuromonas</taxon>
    </lineage>
</organism>
<comment type="caution">
    <text evidence="4">The sequence shown here is derived from an EMBL/GenBank/DDBJ whole genome shotgun (WGS) entry which is preliminary data.</text>
</comment>
<proteinExistence type="predicted"/>
<evidence type="ECO:0000313" key="5">
    <source>
        <dbReference type="Proteomes" id="UP000005695"/>
    </source>
</evidence>
<dbReference type="InterPro" id="IPR052020">
    <property type="entry name" value="Cyclic_di-GMP/3'3'-cGAMP_PDE"/>
</dbReference>
<sequence>MINDKPAILVVDDDLTNIQVGIRMLKDVDDYQMIFATSGEQALERVKEHDFDLILLDILMQPMDGFEVCRRLKADKATHHIPVVFLTARTDSDSLIQGFELGGVDYVTKPFNAHELCARVKTHLELKRYHDRDIEETQREIILMMSAVCEFKSVETGQHINRVAEISALLARLAGCSGQLCQEIRWAAAMHDVGKVAIPDAILHKPARLTPQEFEIIKTHTVYGHDILRHSTRQLLRCAAVIAHQHHEHWDGSGYPQGLSGEEIDLRGRIVIIADVFDALLQKRAYKHAWSYDEVLDYMRERRGTEFDPRLLDLFFAHINEVVEIEERLKDVIVHHPKDA</sequence>
<dbReference type="EMBL" id="AAEW02000023">
    <property type="protein sequence ID" value="EAT14515.1"/>
    <property type="molecule type" value="Genomic_DNA"/>
</dbReference>
<dbReference type="Pfam" id="PF00072">
    <property type="entry name" value="Response_reg"/>
    <property type="match status" value="1"/>
</dbReference>
<name>Q1JWA6_DESA6</name>
<feature type="domain" description="HD-GYP" evidence="3">
    <location>
        <begin position="134"/>
        <end position="331"/>
    </location>
</feature>
<gene>
    <name evidence="4" type="ORF">Dace_0376</name>
</gene>
<dbReference type="PANTHER" id="PTHR45228">
    <property type="entry name" value="CYCLIC DI-GMP PHOSPHODIESTERASE TM_0186-RELATED"/>
    <property type="match status" value="1"/>
</dbReference>
<dbReference type="Gene3D" id="1.10.3210.10">
    <property type="entry name" value="Hypothetical protein af1432"/>
    <property type="match status" value="1"/>
</dbReference>
<keyword evidence="5" id="KW-1185">Reference proteome</keyword>
<dbReference type="CDD" id="cd00077">
    <property type="entry name" value="HDc"/>
    <property type="match status" value="1"/>
</dbReference>
<dbReference type="InterPro" id="IPR003607">
    <property type="entry name" value="HD/PDEase_dom"/>
</dbReference>
<evidence type="ECO:0000313" key="4">
    <source>
        <dbReference type="EMBL" id="EAT14515.1"/>
    </source>
</evidence>
<dbReference type="InterPro" id="IPR001789">
    <property type="entry name" value="Sig_transdc_resp-reg_receiver"/>
</dbReference>
<evidence type="ECO:0000259" key="2">
    <source>
        <dbReference type="PROSITE" id="PS50110"/>
    </source>
</evidence>
<dbReference type="Gene3D" id="3.40.50.2300">
    <property type="match status" value="1"/>
</dbReference>
<evidence type="ECO:0000259" key="3">
    <source>
        <dbReference type="PROSITE" id="PS51832"/>
    </source>
</evidence>
<feature type="domain" description="Response regulatory" evidence="2">
    <location>
        <begin position="7"/>
        <end position="124"/>
    </location>
</feature>
<reference evidence="4" key="1">
    <citation type="submission" date="2006-05" db="EMBL/GenBank/DDBJ databases">
        <title>Annotation of the draft genome assembly of Desulfuromonas acetoxidans DSM 684.</title>
        <authorList>
            <consortium name="US DOE Joint Genome Institute (JGI-ORNL)"/>
            <person name="Larimer F."/>
            <person name="Land M."/>
            <person name="Hauser L."/>
        </authorList>
    </citation>
    <scope>NUCLEOTIDE SEQUENCE [LARGE SCALE GENOMIC DNA]</scope>
    <source>
        <strain evidence="4">DSM 684</strain>
    </source>
</reference>
<dbReference type="CDD" id="cd19920">
    <property type="entry name" value="REC_PA4781-like"/>
    <property type="match status" value="1"/>
</dbReference>
<reference evidence="4" key="2">
    <citation type="submission" date="2006-05" db="EMBL/GenBank/DDBJ databases">
        <title>Sequencing of the draft genome and assembly of Desulfuromonas acetoxidans DSM 684.</title>
        <authorList>
            <consortium name="US DOE Joint Genome Institute (JGI-PGF)"/>
            <person name="Copeland A."/>
            <person name="Lucas S."/>
            <person name="Lapidus A."/>
            <person name="Barry K."/>
            <person name="Detter J.C."/>
            <person name="Glavina del Rio T."/>
            <person name="Hammon N."/>
            <person name="Israni S."/>
            <person name="Dalin E."/>
            <person name="Tice H."/>
            <person name="Bruce D."/>
            <person name="Pitluck S."/>
            <person name="Richardson P."/>
        </authorList>
    </citation>
    <scope>NUCLEOTIDE SEQUENCE [LARGE SCALE GENOMIC DNA]</scope>
    <source>
        <strain evidence="4">DSM 684</strain>
    </source>
</reference>